<gene>
    <name evidence="2" type="ORF">OH76DRAFT_1108086</name>
</gene>
<proteinExistence type="predicted"/>
<name>A0A371CVH9_9APHY</name>
<feature type="region of interest" description="Disordered" evidence="1">
    <location>
        <begin position="100"/>
        <end position="163"/>
    </location>
</feature>
<evidence type="ECO:0000313" key="3">
    <source>
        <dbReference type="Proteomes" id="UP000256964"/>
    </source>
</evidence>
<dbReference type="EMBL" id="KZ857452">
    <property type="protein sequence ID" value="RDX44292.1"/>
    <property type="molecule type" value="Genomic_DNA"/>
</dbReference>
<organism evidence="2 3">
    <name type="scientific">Lentinus brumalis</name>
    <dbReference type="NCBI Taxonomy" id="2498619"/>
    <lineage>
        <taxon>Eukaryota</taxon>
        <taxon>Fungi</taxon>
        <taxon>Dikarya</taxon>
        <taxon>Basidiomycota</taxon>
        <taxon>Agaricomycotina</taxon>
        <taxon>Agaricomycetes</taxon>
        <taxon>Polyporales</taxon>
        <taxon>Polyporaceae</taxon>
        <taxon>Lentinus</taxon>
    </lineage>
</organism>
<feature type="region of interest" description="Disordered" evidence="1">
    <location>
        <begin position="1"/>
        <end position="26"/>
    </location>
</feature>
<dbReference type="Proteomes" id="UP000256964">
    <property type="component" value="Unassembled WGS sequence"/>
</dbReference>
<accession>A0A371CVH9</accession>
<feature type="compositionally biased region" description="Polar residues" evidence="1">
    <location>
        <begin position="128"/>
        <end position="144"/>
    </location>
</feature>
<evidence type="ECO:0000313" key="2">
    <source>
        <dbReference type="EMBL" id="RDX44292.1"/>
    </source>
</evidence>
<sequence>MYPCVHRKPSLSPNQQTGPNKVRDQDAARLRDSMGHFASRSSVPPPAHALRKILNSRTYVRRSTNPGVRASDVLLGQAGTNNPRCDWRLKKARYGIPPALSTGPSGFLRRPRYPATTPSRTRDRSGVGVSTTAQEPYTTKQCQTLPHRPASRASLRLMGMSQS</sequence>
<protein>
    <submittedName>
        <fullName evidence="2">Uncharacterized protein</fullName>
    </submittedName>
</protein>
<reference evidence="2 3" key="1">
    <citation type="journal article" date="2018" name="Biotechnol. Biofuels">
        <title>Integrative visual omics of the white-rot fungus Polyporus brumalis exposes the biotechnological potential of its oxidative enzymes for delignifying raw plant biomass.</title>
        <authorList>
            <person name="Miyauchi S."/>
            <person name="Rancon A."/>
            <person name="Drula E."/>
            <person name="Hage H."/>
            <person name="Chaduli D."/>
            <person name="Favel A."/>
            <person name="Grisel S."/>
            <person name="Henrissat B."/>
            <person name="Herpoel-Gimbert I."/>
            <person name="Ruiz-Duenas F.J."/>
            <person name="Chevret D."/>
            <person name="Hainaut M."/>
            <person name="Lin J."/>
            <person name="Wang M."/>
            <person name="Pangilinan J."/>
            <person name="Lipzen A."/>
            <person name="Lesage-Meessen L."/>
            <person name="Navarro D."/>
            <person name="Riley R."/>
            <person name="Grigoriev I.V."/>
            <person name="Zhou S."/>
            <person name="Raouche S."/>
            <person name="Rosso M.N."/>
        </authorList>
    </citation>
    <scope>NUCLEOTIDE SEQUENCE [LARGE SCALE GENOMIC DNA]</scope>
    <source>
        <strain evidence="2 3">BRFM 1820</strain>
    </source>
</reference>
<keyword evidence="3" id="KW-1185">Reference proteome</keyword>
<evidence type="ECO:0000256" key="1">
    <source>
        <dbReference type="SAM" id="MobiDB-lite"/>
    </source>
</evidence>
<dbReference type="AlphaFoldDB" id="A0A371CVH9"/>